<dbReference type="Pfam" id="PF00078">
    <property type="entry name" value="RVT_1"/>
    <property type="match status" value="1"/>
</dbReference>
<dbReference type="GO" id="GO:0003964">
    <property type="term" value="F:RNA-directed DNA polymerase activity"/>
    <property type="evidence" value="ECO:0007669"/>
    <property type="project" value="UniProtKB-KW"/>
</dbReference>
<evidence type="ECO:0000256" key="4">
    <source>
        <dbReference type="ARBA" id="ARBA00022759"/>
    </source>
</evidence>
<dbReference type="Proteomes" id="UP000257109">
    <property type="component" value="Unassembled WGS sequence"/>
</dbReference>
<dbReference type="InterPro" id="IPR043128">
    <property type="entry name" value="Rev_trsase/Diguanyl_cyclase"/>
</dbReference>
<evidence type="ECO:0000256" key="2">
    <source>
        <dbReference type="ARBA" id="ARBA00022695"/>
    </source>
</evidence>
<dbReference type="InterPro" id="IPR012337">
    <property type="entry name" value="RNaseH-like_sf"/>
</dbReference>
<feature type="domain" description="Reverse transcriptase RNase H-like" evidence="9">
    <location>
        <begin position="231"/>
        <end position="327"/>
    </location>
</feature>
<dbReference type="CDD" id="cd09279">
    <property type="entry name" value="RNase_HI_like"/>
    <property type="match status" value="1"/>
</dbReference>
<keyword evidence="4" id="KW-0255">Endonuclease</keyword>
<feature type="domain" description="Reverse transcriptase" evidence="7">
    <location>
        <begin position="14"/>
        <end position="173"/>
    </location>
</feature>
<evidence type="ECO:0000259" key="8">
    <source>
        <dbReference type="Pfam" id="PF13456"/>
    </source>
</evidence>
<evidence type="ECO:0000259" key="7">
    <source>
        <dbReference type="Pfam" id="PF00078"/>
    </source>
</evidence>
<dbReference type="PANTHER" id="PTHR48475:SF1">
    <property type="entry name" value="RNASE H TYPE-1 DOMAIN-CONTAINING PROTEIN"/>
    <property type="match status" value="1"/>
</dbReference>
<comment type="caution">
    <text evidence="10">The sequence shown here is derived from an EMBL/GenBank/DDBJ whole genome shotgun (WGS) entry which is preliminary data.</text>
</comment>
<feature type="non-terminal residue" evidence="10">
    <location>
        <position position="1"/>
    </location>
</feature>
<dbReference type="GO" id="GO:0004523">
    <property type="term" value="F:RNA-DNA hybrid ribonuclease activity"/>
    <property type="evidence" value="ECO:0007669"/>
    <property type="project" value="InterPro"/>
</dbReference>
<dbReference type="CDD" id="cd01647">
    <property type="entry name" value="RT_LTR"/>
    <property type="match status" value="1"/>
</dbReference>
<dbReference type="SUPFAM" id="SSF53098">
    <property type="entry name" value="Ribonuclease H-like"/>
    <property type="match status" value="1"/>
</dbReference>
<evidence type="ECO:0000313" key="10">
    <source>
        <dbReference type="EMBL" id="RDX68148.1"/>
    </source>
</evidence>
<gene>
    <name evidence="10" type="primary">pol</name>
    <name evidence="10" type="ORF">CR513_52877</name>
</gene>
<keyword evidence="6" id="KW-0695">RNA-directed DNA polymerase</keyword>
<dbReference type="AlphaFoldDB" id="A0A371EQ11"/>
<evidence type="ECO:0000256" key="1">
    <source>
        <dbReference type="ARBA" id="ARBA00022679"/>
    </source>
</evidence>
<name>A0A371EQ11_MUCPR</name>
<dbReference type="InterPro" id="IPR002156">
    <property type="entry name" value="RNaseH_domain"/>
</dbReference>
<dbReference type="SUPFAM" id="SSF56672">
    <property type="entry name" value="DNA/RNA polymerases"/>
    <property type="match status" value="1"/>
</dbReference>
<feature type="domain" description="RNase H type-1" evidence="8">
    <location>
        <begin position="388"/>
        <end position="495"/>
    </location>
</feature>
<keyword evidence="1" id="KW-0808">Transferase</keyword>
<dbReference type="Gene3D" id="3.10.10.10">
    <property type="entry name" value="HIV Type 1 Reverse Transcriptase, subunit A, domain 1"/>
    <property type="match status" value="1"/>
</dbReference>
<dbReference type="Pfam" id="PF13456">
    <property type="entry name" value="RVT_3"/>
    <property type="match status" value="1"/>
</dbReference>
<dbReference type="InterPro" id="IPR036397">
    <property type="entry name" value="RNaseH_sf"/>
</dbReference>
<keyword evidence="2" id="KW-0548">Nucleotidyltransferase</keyword>
<sequence length="546" mass="63461">MAEYPQWVANIVPVPKKDGKVRMCVDYRDLNRVSPKDNFPLPHIDLLVDNTAQHSCYSFMDGVSRYNQIRMAPEDKEKTTFITTWGTFCYKVMPFGLKNAGETYQRAMVTLFHDMMHKEVELYVDDMIAMSKTPRQHIDDLCKLLERLQKYRPRLNPAKCTFGVGTRKLLGFIVNERGIVLDPDKVKAIRNMPTPKTEIEVRGFLGRCQEAFKKVKQYLEAPPVLVPTVLGKPLILYLTVLKESMGGILGSEMTPGKNSKKFTKCEQRYLALERMCYALVWAAKRLRQYMLAHTTWLIAKMDPFKYIFEKPTLTRRIAHWQMALSKYDIVYTSQKAIKGSALAEQLAYYPLNEYHPLSHEFPDEHIMEAELHEWKLWFDGASNLLGNRIGVVLASPKGQYFPFSARLGFDYTNNMVEYEACAMGITMAIEHQINMLKVFGDLRLVNYQLRGEWETRDAKLVSYHSHIMALSENFDEISFHYVPRDKNQMVDALATLSAMLQENQNKKMTIHVWQQTRMAHCQQVEEVEIDGKPWYHDIRKYLEEGT</sequence>
<accession>A0A371EQ11</accession>
<dbReference type="InterPro" id="IPR000477">
    <property type="entry name" value="RT_dom"/>
</dbReference>
<keyword evidence="11" id="KW-1185">Reference proteome</keyword>
<dbReference type="OrthoDB" id="101614at2759"/>
<dbReference type="InterPro" id="IPR043502">
    <property type="entry name" value="DNA/RNA_pol_sf"/>
</dbReference>
<proteinExistence type="predicted"/>
<dbReference type="EMBL" id="QJKJ01012663">
    <property type="protein sequence ID" value="RDX68148.1"/>
    <property type="molecule type" value="Genomic_DNA"/>
</dbReference>
<evidence type="ECO:0000256" key="5">
    <source>
        <dbReference type="ARBA" id="ARBA00022801"/>
    </source>
</evidence>
<protein>
    <submittedName>
        <fullName evidence="10">Retrovirus-related Pol polyprotein from transposon 17.6</fullName>
    </submittedName>
</protein>
<dbReference type="InterPro" id="IPR041373">
    <property type="entry name" value="RT_RNaseH"/>
</dbReference>
<evidence type="ECO:0000256" key="6">
    <source>
        <dbReference type="ARBA" id="ARBA00022918"/>
    </source>
</evidence>
<reference evidence="10" key="1">
    <citation type="submission" date="2018-05" db="EMBL/GenBank/DDBJ databases">
        <title>Draft genome of Mucuna pruriens seed.</title>
        <authorList>
            <person name="Nnadi N.E."/>
            <person name="Vos R."/>
            <person name="Hasami M.H."/>
            <person name="Devisetty U.K."/>
            <person name="Aguiy J.C."/>
        </authorList>
    </citation>
    <scope>NUCLEOTIDE SEQUENCE [LARGE SCALE GENOMIC DNA]</scope>
    <source>
        <strain evidence="10">JCA_2017</strain>
    </source>
</reference>
<evidence type="ECO:0000313" key="11">
    <source>
        <dbReference type="Proteomes" id="UP000257109"/>
    </source>
</evidence>
<evidence type="ECO:0000259" key="9">
    <source>
        <dbReference type="Pfam" id="PF17917"/>
    </source>
</evidence>
<evidence type="ECO:0000256" key="3">
    <source>
        <dbReference type="ARBA" id="ARBA00022722"/>
    </source>
</evidence>
<dbReference type="PANTHER" id="PTHR48475">
    <property type="entry name" value="RIBONUCLEASE H"/>
    <property type="match status" value="1"/>
</dbReference>
<dbReference type="Pfam" id="PF17917">
    <property type="entry name" value="RT_RNaseH"/>
    <property type="match status" value="1"/>
</dbReference>
<dbReference type="Gene3D" id="3.30.420.10">
    <property type="entry name" value="Ribonuclease H-like superfamily/Ribonuclease H"/>
    <property type="match status" value="1"/>
</dbReference>
<dbReference type="GO" id="GO:0003676">
    <property type="term" value="F:nucleic acid binding"/>
    <property type="evidence" value="ECO:0007669"/>
    <property type="project" value="InterPro"/>
</dbReference>
<keyword evidence="5" id="KW-0378">Hydrolase</keyword>
<keyword evidence="3" id="KW-0540">Nuclease</keyword>
<dbReference type="Gene3D" id="3.30.70.270">
    <property type="match status" value="1"/>
</dbReference>
<organism evidence="10 11">
    <name type="scientific">Mucuna pruriens</name>
    <name type="common">Velvet bean</name>
    <name type="synonym">Dolichos pruriens</name>
    <dbReference type="NCBI Taxonomy" id="157652"/>
    <lineage>
        <taxon>Eukaryota</taxon>
        <taxon>Viridiplantae</taxon>
        <taxon>Streptophyta</taxon>
        <taxon>Embryophyta</taxon>
        <taxon>Tracheophyta</taxon>
        <taxon>Spermatophyta</taxon>
        <taxon>Magnoliopsida</taxon>
        <taxon>eudicotyledons</taxon>
        <taxon>Gunneridae</taxon>
        <taxon>Pentapetalae</taxon>
        <taxon>rosids</taxon>
        <taxon>fabids</taxon>
        <taxon>Fabales</taxon>
        <taxon>Fabaceae</taxon>
        <taxon>Papilionoideae</taxon>
        <taxon>50 kb inversion clade</taxon>
        <taxon>NPAAA clade</taxon>
        <taxon>indigoferoid/millettioid clade</taxon>
        <taxon>Phaseoleae</taxon>
        <taxon>Mucuna</taxon>
    </lineage>
</organism>